<reference evidence="3" key="1">
    <citation type="submission" date="2018-09" db="EMBL/GenBank/DDBJ databases">
        <authorList>
            <person name="Zhu H."/>
        </authorList>
    </citation>
    <scope>NUCLEOTIDE SEQUENCE [LARGE SCALE GENOMIC DNA]</scope>
    <source>
        <strain evidence="3">K1R23-30</strain>
    </source>
</reference>
<evidence type="ECO:0000256" key="1">
    <source>
        <dbReference type="SAM" id="MobiDB-lite"/>
    </source>
</evidence>
<organism evidence="2 3">
    <name type="scientific">Noviherbaspirillum saxi</name>
    <dbReference type="NCBI Taxonomy" id="2320863"/>
    <lineage>
        <taxon>Bacteria</taxon>
        <taxon>Pseudomonadati</taxon>
        <taxon>Pseudomonadota</taxon>
        <taxon>Betaproteobacteria</taxon>
        <taxon>Burkholderiales</taxon>
        <taxon>Oxalobacteraceae</taxon>
        <taxon>Noviherbaspirillum</taxon>
    </lineage>
</organism>
<dbReference type="Proteomes" id="UP000265955">
    <property type="component" value="Unassembled WGS sequence"/>
</dbReference>
<gene>
    <name evidence="2" type="ORF">D3871_11235</name>
</gene>
<dbReference type="RefSeq" id="WP_119768964.1">
    <property type="nucleotide sequence ID" value="NZ_QYUO01000001.1"/>
</dbReference>
<keyword evidence="3" id="KW-1185">Reference proteome</keyword>
<accession>A0A3A3FWK9</accession>
<feature type="compositionally biased region" description="Low complexity" evidence="1">
    <location>
        <begin position="16"/>
        <end position="25"/>
    </location>
</feature>
<sequence length="110" mass="12557">MDAGKFNRRITIQQPTVGRGTSGGRTTAWAEWKKVWAKVTPLSGNERRSTDHGGEKSEARTEFIIRYRLGITEEMRIQYKGKNYNIKHVKDVNDEHDIMVLTCDTGMNDG</sequence>
<dbReference type="EMBL" id="QYUO01000001">
    <property type="protein sequence ID" value="RJF99018.1"/>
    <property type="molecule type" value="Genomic_DNA"/>
</dbReference>
<dbReference type="InterPro" id="IPR038666">
    <property type="entry name" value="SSP1_head-tail_sf"/>
</dbReference>
<feature type="region of interest" description="Disordered" evidence="1">
    <location>
        <begin position="1"/>
        <end position="25"/>
    </location>
</feature>
<comment type="caution">
    <text evidence="2">The sequence shown here is derived from an EMBL/GenBank/DDBJ whole genome shotgun (WGS) entry which is preliminary data.</text>
</comment>
<dbReference type="OrthoDB" id="5460234at2"/>
<proteinExistence type="predicted"/>
<dbReference type="InterPro" id="IPR008767">
    <property type="entry name" value="Phage_SPP1_head-tail_adaptor"/>
</dbReference>
<dbReference type="AlphaFoldDB" id="A0A3A3FWK9"/>
<dbReference type="NCBIfam" id="TIGR01563">
    <property type="entry name" value="gp16_SPP1"/>
    <property type="match status" value="1"/>
</dbReference>
<evidence type="ECO:0000313" key="2">
    <source>
        <dbReference type="EMBL" id="RJF99018.1"/>
    </source>
</evidence>
<protein>
    <submittedName>
        <fullName evidence="2">Head-tail adaptor protein</fullName>
    </submittedName>
</protein>
<name>A0A3A3FWK9_9BURK</name>
<dbReference type="Pfam" id="PF05521">
    <property type="entry name" value="Phage_HCP"/>
    <property type="match status" value="1"/>
</dbReference>
<evidence type="ECO:0000313" key="3">
    <source>
        <dbReference type="Proteomes" id="UP000265955"/>
    </source>
</evidence>
<dbReference type="Gene3D" id="2.40.10.270">
    <property type="entry name" value="Bacteriophage SPP1 head-tail adaptor protein"/>
    <property type="match status" value="1"/>
</dbReference>